<evidence type="ECO:0000313" key="2">
    <source>
        <dbReference type="EMBL" id="RIA47040.1"/>
    </source>
</evidence>
<dbReference type="RefSeq" id="WP_170150958.1">
    <property type="nucleotide sequence ID" value="NZ_QXDC01000002.1"/>
</dbReference>
<keyword evidence="1" id="KW-0472">Membrane</keyword>
<gene>
    <name evidence="2" type="ORF">DFR49_1605</name>
</gene>
<organism evidence="2 3">
    <name type="scientific">Hephaestia caeni</name>
    <dbReference type="NCBI Taxonomy" id="645617"/>
    <lineage>
        <taxon>Bacteria</taxon>
        <taxon>Pseudomonadati</taxon>
        <taxon>Pseudomonadota</taxon>
        <taxon>Alphaproteobacteria</taxon>
        <taxon>Sphingomonadales</taxon>
        <taxon>Sphingomonadaceae</taxon>
        <taxon>Hephaestia</taxon>
    </lineage>
</organism>
<keyword evidence="1" id="KW-0812">Transmembrane</keyword>
<keyword evidence="3" id="KW-1185">Reference proteome</keyword>
<dbReference type="EMBL" id="QXDC01000002">
    <property type="protein sequence ID" value="RIA47040.1"/>
    <property type="molecule type" value="Genomic_DNA"/>
</dbReference>
<dbReference type="AlphaFoldDB" id="A0A397PBW0"/>
<proteinExistence type="predicted"/>
<protein>
    <submittedName>
        <fullName evidence="2">Uncharacterized protein</fullName>
    </submittedName>
</protein>
<accession>A0A397PBW0</accession>
<evidence type="ECO:0000256" key="1">
    <source>
        <dbReference type="SAM" id="Phobius"/>
    </source>
</evidence>
<sequence length="45" mass="4957">MADENDHIHLDGEEARAGATPHVTRYVLGISLVLLIVIYAWIVLA</sequence>
<feature type="transmembrane region" description="Helical" evidence="1">
    <location>
        <begin position="26"/>
        <end position="44"/>
    </location>
</feature>
<name>A0A397PBW0_9SPHN</name>
<evidence type="ECO:0000313" key="3">
    <source>
        <dbReference type="Proteomes" id="UP000266568"/>
    </source>
</evidence>
<comment type="caution">
    <text evidence="2">The sequence shown here is derived from an EMBL/GenBank/DDBJ whole genome shotgun (WGS) entry which is preliminary data.</text>
</comment>
<keyword evidence="1" id="KW-1133">Transmembrane helix</keyword>
<reference evidence="2 3" key="1">
    <citation type="submission" date="2018-08" db="EMBL/GenBank/DDBJ databases">
        <title>Genomic Encyclopedia of Type Strains, Phase IV (KMG-IV): sequencing the most valuable type-strain genomes for metagenomic binning, comparative biology and taxonomic classification.</title>
        <authorList>
            <person name="Goeker M."/>
        </authorList>
    </citation>
    <scope>NUCLEOTIDE SEQUENCE [LARGE SCALE GENOMIC DNA]</scope>
    <source>
        <strain evidence="2 3">DSM 25527</strain>
    </source>
</reference>
<dbReference type="Proteomes" id="UP000266568">
    <property type="component" value="Unassembled WGS sequence"/>
</dbReference>